<reference evidence="1 2" key="1">
    <citation type="submission" date="2013-01" db="EMBL/GenBank/DDBJ databases">
        <authorList>
            <person name="Harkins D.M."/>
            <person name="Durkin A.S."/>
            <person name="Brinkac L.M."/>
            <person name="Haft D.H."/>
            <person name="Selengut J.D."/>
            <person name="Sanka R."/>
            <person name="DePew J."/>
            <person name="Purushe J."/>
            <person name="Peacock S.J."/>
            <person name="Thaipadungpanit J."/>
            <person name="Wuthiekanun V.W."/>
            <person name="Day N.P."/>
            <person name="Vinetz J.M."/>
            <person name="Sutton G.G."/>
            <person name="Nierman W.C."/>
            <person name="Fouts D.E."/>
        </authorList>
    </citation>
    <scope>NUCLEOTIDE SEQUENCE [LARGE SCALE GENOMIC DNA]</scope>
    <source>
        <strain evidence="1 2">FPW1039</strain>
    </source>
</reference>
<dbReference type="EMBL" id="AKWR02000057">
    <property type="protein sequence ID" value="EMJ37965.1"/>
    <property type="molecule type" value="Genomic_DNA"/>
</dbReference>
<evidence type="ECO:0000313" key="1">
    <source>
        <dbReference type="EMBL" id="EMJ37965.1"/>
    </source>
</evidence>
<comment type="caution">
    <text evidence="1">The sequence shown here is derived from an EMBL/GenBank/DDBJ whole genome shotgun (WGS) entry which is preliminary data.</text>
</comment>
<organism evidence="1 2">
    <name type="scientific">Leptospira interrogans str. FPW1039</name>
    <dbReference type="NCBI Taxonomy" id="1193040"/>
    <lineage>
        <taxon>Bacteria</taxon>
        <taxon>Pseudomonadati</taxon>
        <taxon>Spirochaetota</taxon>
        <taxon>Spirochaetia</taxon>
        <taxon>Leptospirales</taxon>
        <taxon>Leptospiraceae</taxon>
        <taxon>Leptospira</taxon>
    </lineage>
</organism>
<dbReference type="Proteomes" id="UP000012164">
    <property type="component" value="Unassembled WGS sequence"/>
</dbReference>
<evidence type="ECO:0000313" key="2">
    <source>
        <dbReference type="Proteomes" id="UP000012164"/>
    </source>
</evidence>
<sequence>MRKPKKLKRPKRPKKGTPKQILKWIDRCKAVETENKKRLAEYDKARKALDKL</sequence>
<dbReference type="AlphaFoldDB" id="A0A0F6IIU0"/>
<proteinExistence type="predicted"/>
<name>A0A0F6IIU0_LEPIR</name>
<gene>
    <name evidence="1" type="ORF">LEP1GSC079_1802</name>
</gene>
<protein>
    <submittedName>
        <fullName evidence="1">Uncharacterized protein</fullName>
    </submittedName>
</protein>
<accession>A0A0F6IIU0</accession>